<accession>A0A814VJF3</accession>
<gene>
    <name evidence="1" type="ORF">JYZ213_LOCUS26273</name>
</gene>
<dbReference type="InterPro" id="IPR023214">
    <property type="entry name" value="HAD_sf"/>
</dbReference>
<evidence type="ECO:0008006" key="3">
    <source>
        <dbReference type="Google" id="ProtNLM"/>
    </source>
</evidence>
<organism evidence="1 2">
    <name type="scientific">Adineta steineri</name>
    <dbReference type="NCBI Taxonomy" id="433720"/>
    <lineage>
        <taxon>Eukaryota</taxon>
        <taxon>Metazoa</taxon>
        <taxon>Spiralia</taxon>
        <taxon>Gnathifera</taxon>
        <taxon>Rotifera</taxon>
        <taxon>Eurotatoria</taxon>
        <taxon>Bdelloidea</taxon>
        <taxon>Adinetida</taxon>
        <taxon>Adinetidae</taxon>
        <taxon>Adineta</taxon>
    </lineage>
</organism>
<dbReference type="InterPro" id="IPR029044">
    <property type="entry name" value="Nucleotide-diphossugar_trans"/>
</dbReference>
<dbReference type="Proteomes" id="UP000663845">
    <property type="component" value="Unassembled WGS sequence"/>
</dbReference>
<evidence type="ECO:0000313" key="1">
    <source>
        <dbReference type="EMBL" id="CAF1189799.1"/>
    </source>
</evidence>
<name>A0A814VJF3_9BILA</name>
<dbReference type="AlphaFoldDB" id="A0A814VJF3"/>
<dbReference type="Gene3D" id="3.90.550.10">
    <property type="entry name" value="Spore Coat Polysaccharide Biosynthesis Protein SpsA, Chain A"/>
    <property type="match status" value="1"/>
</dbReference>
<comment type="caution">
    <text evidence="1">The sequence shown here is derived from an EMBL/GenBank/DDBJ whole genome shotgun (WGS) entry which is preliminary data.</text>
</comment>
<reference evidence="1" key="1">
    <citation type="submission" date="2021-02" db="EMBL/GenBank/DDBJ databases">
        <authorList>
            <person name="Nowell W R."/>
        </authorList>
    </citation>
    <scope>NUCLEOTIDE SEQUENCE</scope>
</reference>
<dbReference type="SUPFAM" id="SSF53448">
    <property type="entry name" value="Nucleotide-diphospho-sugar transferases"/>
    <property type="match status" value="1"/>
</dbReference>
<dbReference type="EMBL" id="CAJNOG010000347">
    <property type="protein sequence ID" value="CAF1189799.1"/>
    <property type="molecule type" value="Genomic_DNA"/>
</dbReference>
<dbReference type="Gene3D" id="3.40.50.1000">
    <property type="entry name" value="HAD superfamily/HAD-like"/>
    <property type="match status" value="1"/>
</dbReference>
<protein>
    <recommendedName>
        <fullName evidence="3">Nucleotidyl transferase domain-containing protein</fullName>
    </recommendedName>
</protein>
<proteinExistence type="predicted"/>
<evidence type="ECO:0000313" key="2">
    <source>
        <dbReference type="Proteomes" id="UP000663845"/>
    </source>
</evidence>
<sequence length="296" mass="34706">MNIRIPMGGIGHRFSKENYRFPKPLINIVGRPMLFWLLDNLDTKEDDIIYLGLLESLEKQFNLVQTIKMEYPNRKFESVVIGFETRGAVETLFIMLQFLNPYRLDCKTISLDCDTIYFQPILEKFRRLPMESNASFFFEDNGRTSVFSYLKLDENLTDEGYHSVTDVREEIMISTDANTGAYAFREYYTTNSIKLMLEDQERFVGSEVNINDFVCVGIPVQLIEFLKKLKTNQHSFPVRKIRFCFDLDNTLVSYSTKYGDYSMVQPKAQNIQLVRELHKAGHYYYSNSTNNENTSW</sequence>